<dbReference type="GO" id="GO:0052689">
    <property type="term" value="F:carboxylic ester hydrolase activity"/>
    <property type="evidence" value="ECO:0007669"/>
    <property type="project" value="UniProtKB-KW"/>
</dbReference>
<feature type="signal peptide" evidence="8">
    <location>
        <begin position="1"/>
        <end position="20"/>
    </location>
</feature>
<feature type="chain" id="PRO_5005807012" evidence="8">
    <location>
        <begin position="21"/>
        <end position="500"/>
    </location>
</feature>
<dbReference type="Pfam" id="PF07519">
    <property type="entry name" value="Tannase"/>
    <property type="match status" value="2"/>
</dbReference>
<accession>A0A0M6XMK0</accession>
<protein>
    <submittedName>
        <fullName evidence="9">Tannase and feruloyl esterase</fullName>
    </submittedName>
</protein>
<dbReference type="PANTHER" id="PTHR33938">
    <property type="entry name" value="FERULOYL ESTERASE B-RELATED"/>
    <property type="match status" value="1"/>
</dbReference>
<dbReference type="Proteomes" id="UP000048908">
    <property type="component" value="Unassembled WGS sequence"/>
</dbReference>
<dbReference type="SUPFAM" id="SSF53474">
    <property type="entry name" value="alpha/beta-Hydrolases"/>
    <property type="match status" value="1"/>
</dbReference>
<evidence type="ECO:0000256" key="8">
    <source>
        <dbReference type="SAM" id="SignalP"/>
    </source>
</evidence>
<dbReference type="GO" id="GO:0046872">
    <property type="term" value="F:metal ion binding"/>
    <property type="evidence" value="ECO:0007669"/>
    <property type="project" value="UniProtKB-KW"/>
</dbReference>
<dbReference type="InterPro" id="IPR011118">
    <property type="entry name" value="Tannase/feruloyl_esterase"/>
</dbReference>
<gene>
    <name evidence="9" type="ORF">JAN5088_00008</name>
</gene>
<evidence type="ECO:0000256" key="6">
    <source>
        <dbReference type="ARBA" id="ARBA00022837"/>
    </source>
</evidence>
<keyword evidence="2" id="KW-0719">Serine esterase</keyword>
<evidence type="ECO:0000256" key="5">
    <source>
        <dbReference type="ARBA" id="ARBA00022801"/>
    </source>
</evidence>
<evidence type="ECO:0000256" key="3">
    <source>
        <dbReference type="ARBA" id="ARBA00022723"/>
    </source>
</evidence>
<evidence type="ECO:0000256" key="1">
    <source>
        <dbReference type="ARBA" id="ARBA00006249"/>
    </source>
</evidence>
<evidence type="ECO:0000256" key="4">
    <source>
        <dbReference type="ARBA" id="ARBA00022729"/>
    </source>
</evidence>
<dbReference type="AlphaFoldDB" id="A0A0M6XMK0"/>
<keyword evidence="3" id="KW-0479">Metal-binding</keyword>
<evidence type="ECO:0000313" key="9">
    <source>
        <dbReference type="EMBL" id="CTQ31254.1"/>
    </source>
</evidence>
<comment type="similarity">
    <text evidence="1">Belongs to the tannase family.</text>
</comment>
<keyword evidence="10" id="KW-1185">Reference proteome</keyword>
<dbReference type="InterPro" id="IPR029058">
    <property type="entry name" value="AB_hydrolase_fold"/>
</dbReference>
<proteinExistence type="inferred from homology"/>
<keyword evidence="4 8" id="KW-0732">Signal</keyword>
<dbReference type="PANTHER" id="PTHR33938:SF15">
    <property type="entry name" value="FERULOYL ESTERASE B-RELATED"/>
    <property type="match status" value="1"/>
</dbReference>
<sequence length="500" mass="52180">MLKPGFAILLLTTAAGGAMAQDSAPDACAALSGLGLADTAVALAAEVEAAGDLPPYCRVAGTIRPAIGFEVRLPASDWNGKFYMAGCGGFCGKVDAESPNTFNAINHALRRGYATATMDGGHWGTGSTDARWAAADPVAEADWGYRAVEQTTRVAKALTEAYYDAAPERSYFDGCSTGGRMANMAALRMPDAFDGIISGAPALDYPGLVGTSFAWIAQANDDGSGGRILDSADAQIVAGAVTAQCDAADGVEDGMVSDPATCDFDPSTLDLSPEKISVLEAWYSEPADSQGRSLFPASVPVGSEPFWPLWLTGLPGGGGALVPEAFGPNFLRYMAFPDDPGADYGPQDFDFDTDPARMAPQEAIYNSDDPDLGAFAESGGKLLMYHGWADAIVFPGKTVDYFETLGQTTEGDFARLFMIPGMDHCGIQGTGPGIAQDGFDALGALDAWVETGTPPDSLPTTKVVDGTPQWSRPVCAWPARAAFGGEGDWRDAANWTCEEG</sequence>
<evidence type="ECO:0000313" key="10">
    <source>
        <dbReference type="Proteomes" id="UP000048908"/>
    </source>
</evidence>
<dbReference type="STRING" id="282197.SAMN04488517_101749"/>
<dbReference type="EMBL" id="CXPG01000005">
    <property type="protein sequence ID" value="CTQ31254.1"/>
    <property type="molecule type" value="Genomic_DNA"/>
</dbReference>
<organism evidence="9 10">
    <name type="scientific">Jannaschia rubra</name>
    <dbReference type="NCBI Taxonomy" id="282197"/>
    <lineage>
        <taxon>Bacteria</taxon>
        <taxon>Pseudomonadati</taxon>
        <taxon>Pseudomonadota</taxon>
        <taxon>Alphaproteobacteria</taxon>
        <taxon>Rhodobacterales</taxon>
        <taxon>Roseobacteraceae</taxon>
        <taxon>Jannaschia</taxon>
    </lineage>
</organism>
<dbReference type="RefSeq" id="WP_233489671.1">
    <property type="nucleotide sequence ID" value="NZ_CXPG01000005.1"/>
</dbReference>
<reference evidence="9 10" key="1">
    <citation type="submission" date="2015-07" db="EMBL/GenBank/DDBJ databases">
        <authorList>
            <person name="Noorani M."/>
        </authorList>
    </citation>
    <scope>NUCLEOTIDE SEQUENCE [LARGE SCALE GENOMIC DNA]</scope>
    <source>
        <strain evidence="9 10">CECT 5088</strain>
    </source>
</reference>
<dbReference type="Gene3D" id="3.40.50.1820">
    <property type="entry name" value="alpha/beta hydrolase"/>
    <property type="match status" value="1"/>
</dbReference>
<evidence type="ECO:0000256" key="7">
    <source>
        <dbReference type="ARBA" id="ARBA00023157"/>
    </source>
</evidence>
<evidence type="ECO:0000256" key="2">
    <source>
        <dbReference type="ARBA" id="ARBA00022487"/>
    </source>
</evidence>
<keyword evidence="5" id="KW-0378">Hydrolase</keyword>
<keyword evidence="6" id="KW-0106">Calcium</keyword>
<name>A0A0M6XMK0_9RHOB</name>
<keyword evidence="7" id="KW-1015">Disulfide bond</keyword>